<evidence type="ECO:0000313" key="3">
    <source>
        <dbReference type="EMBL" id="KTD61130.1"/>
    </source>
</evidence>
<evidence type="ECO:0000259" key="2">
    <source>
        <dbReference type="Pfam" id="PF21663"/>
    </source>
</evidence>
<sequence length="366" mass="41932">MKKMIQGLALACCCVLWSCVVLADKPYNELEIRQATLTQYPEIIRIPEDGVEVTIGDLHGNALKLLYFLISNDVITVSRENYRRFVAIYGKNPEKLTEKDLVLFHDMLDAASVNTRHKIRFLGDDLCDRGMNDYYTLSIYKKLDTAGVAFDIVLSNHGHFFLTALERDEPSFDYNPYGEGRHESTVRSMLNMGKLIARGLVDKRDILDTIQTQYLKHLVLPGYVLNEKKQEITIYSHAPLDLAMLAALAEDLNLPFRDSDLKSLAESFDGINRQIHQWIMAHTLTAHYRELKEKHEEQGRSSPLADVLWNRNYTILEREHHPKGKAYSVSYVHGHDSTSNVFDLDNVFGKGDRHHYGPYAVHLTHS</sequence>
<proteinExistence type="predicted"/>
<keyword evidence="1" id="KW-0732">Signal</keyword>
<keyword evidence="4" id="KW-1185">Reference proteome</keyword>
<feature type="signal peptide" evidence="1">
    <location>
        <begin position="1"/>
        <end position="23"/>
    </location>
</feature>
<dbReference type="AlphaFoldDB" id="A0A0W0YW58"/>
<name>A0A0W0YW58_LEGSP</name>
<dbReference type="Proteomes" id="UP000054877">
    <property type="component" value="Unassembled WGS sequence"/>
</dbReference>
<dbReference type="GO" id="GO:0016791">
    <property type="term" value="F:phosphatase activity"/>
    <property type="evidence" value="ECO:0007669"/>
    <property type="project" value="InterPro"/>
</dbReference>
<dbReference type="OrthoDB" id="5654315at2"/>
<feature type="domain" description="WipA-like phosphatase" evidence="2">
    <location>
        <begin position="119"/>
        <end position="350"/>
    </location>
</feature>
<dbReference type="STRING" id="452.Lspi_2750"/>
<organism evidence="3 4">
    <name type="scientific">Legionella spiritensis</name>
    <dbReference type="NCBI Taxonomy" id="452"/>
    <lineage>
        <taxon>Bacteria</taxon>
        <taxon>Pseudomonadati</taxon>
        <taxon>Pseudomonadota</taxon>
        <taxon>Gammaproteobacteria</taxon>
        <taxon>Legionellales</taxon>
        <taxon>Legionellaceae</taxon>
        <taxon>Legionella</taxon>
    </lineage>
</organism>
<protein>
    <recommendedName>
        <fullName evidence="2">WipA-like phosphatase domain-containing protein</fullName>
    </recommendedName>
</protein>
<dbReference type="Gene3D" id="3.60.21.10">
    <property type="match status" value="1"/>
</dbReference>
<evidence type="ECO:0000313" key="4">
    <source>
        <dbReference type="Proteomes" id="UP000054877"/>
    </source>
</evidence>
<dbReference type="InterPro" id="IPR029052">
    <property type="entry name" value="Metallo-depent_PP-like"/>
</dbReference>
<dbReference type="Pfam" id="PF21663">
    <property type="entry name" value="WipA_Phos"/>
    <property type="match status" value="1"/>
</dbReference>
<comment type="caution">
    <text evidence="3">The sequence shown here is derived from an EMBL/GenBank/DDBJ whole genome shotgun (WGS) entry which is preliminary data.</text>
</comment>
<dbReference type="InterPro" id="IPR048521">
    <property type="entry name" value="WipA_Phos"/>
</dbReference>
<feature type="chain" id="PRO_5006918020" description="WipA-like phosphatase domain-containing protein" evidence="1">
    <location>
        <begin position="24"/>
        <end position="366"/>
    </location>
</feature>
<dbReference type="NCBIfam" id="NF043030">
    <property type="entry name" value="T4SS_Wip"/>
    <property type="match status" value="1"/>
</dbReference>
<evidence type="ECO:0000256" key="1">
    <source>
        <dbReference type="SAM" id="SignalP"/>
    </source>
</evidence>
<dbReference type="EMBL" id="LNYX01000034">
    <property type="protein sequence ID" value="KTD61130.1"/>
    <property type="molecule type" value="Genomic_DNA"/>
</dbReference>
<dbReference type="RefSeq" id="WP_133141194.1">
    <property type="nucleotide sequence ID" value="NZ_CAAAII010000012.1"/>
</dbReference>
<accession>A0A0W0YW58</accession>
<reference evidence="3 4" key="1">
    <citation type="submission" date="2015-11" db="EMBL/GenBank/DDBJ databases">
        <title>Genomic analysis of 38 Legionella species identifies large and diverse effector repertoires.</title>
        <authorList>
            <person name="Burstein D."/>
            <person name="Amaro F."/>
            <person name="Zusman T."/>
            <person name="Lifshitz Z."/>
            <person name="Cohen O."/>
            <person name="Gilbert J.A."/>
            <person name="Pupko T."/>
            <person name="Shuman H.A."/>
            <person name="Segal G."/>
        </authorList>
    </citation>
    <scope>NUCLEOTIDE SEQUENCE [LARGE SCALE GENOMIC DNA]</scope>
    <source>
        <strain evidence="3 4">Mt.St.Helens-9</strain>
    </source>
</reference>
<gene>
    <name evidence="3" type="ORF">Lspi_2750</name>
</gene>
<dbReference type="PATRIC" id="fig|452.5.peg.3044"/>